<evidence type="ECO:0000313" key="2">
    <source>
        <dbReference type="Proteomes" id="UP000229433"/>
    </source>
</evidence>
<gene>
    <name evidence="1" type="ORF">CJ305_17815</name>
</gene>
<keyword evidence="2" id="KW-1185">Reference proteome</keyword>
<reference evidence="1 2" key="1">
    <citation type="submission" date="2017-08" db="EMBL/GenBank/DDBJ databases">
        <title>The whole genome shortgun sequences of strain Leeuwenhoekiella nanhaiensis G18 from the South China Sea.</title>
        <authorList>
            <person name="Liu Q."/>
        </authorList>
    </citation>
    <scope>NUCLEOTIDE SEQUENCE [LARGE SCALE GENOMIC DNA]</scope>
    <source>
        <strain evidence="1 2">G18</strain>
    </source>
</reference>
<dbReference type="RefSeq" id="WP_099647659.1">
    <property type="nucleotide sequence ID" value="NZ_KZ319306.1"/>
</dbReference>
<sequence length="135" mass="16000">MARATKIEKEKRIRQCQKWLIDCETDTDILKKCQSKWGITRRQSENYLKDAYDGFRKDEEIKIESKRARRIARLNKLIKDMDDQYRKTPQGMNAIGRIEKMIIRLEGSESPRQHQVETKTADIKPTKFINATADR</sequence>
<protein>
    <submittedName>
        <fullName evidence="1">Uncharacterized protein</fullName>
    </submittedName>
</protein>
<dbReference type="EMBL" id="NQXA01000026">
    <property type="protein sequence ID" value="PHQ27862.1"/>
    <property type="molecule type" value="Genomic_DNA"/>
</dbReference>
<dbReference type="Proteomes" id="UP000229433">
    <property type="component" value="Unassembled WGS sequence"/>
</dbReference>
<proteinExistence type="predicted"/>
<name>A0A2G1VM68_9FLAO</name>
<accession>A0A2G1VM68</accession>
<dbReference type="OrthoDB" id="1451560at2"/>
<evidence type="ECO:0000313" key="1">
    <source>
        <dbReference type="EMBL" id="PHQ27862.1"/>
    </source>
</evidence>
<comment type="caution">
    <text evidence="1">The sequence shown here is derived from an EMBL/GenBank/DDBJ whole genome shotgun (WGS) entry which is preliminary data.</text>
</comment>
<organism evidence="1 2">
    <name type="scientific">Leeuwenhoekiella nanhaiensis</name>
    <dbReference type="NCBI Taxonomy" id="1655491"/>
    <lineage>
        <taxon>Bacteria</taxon>
        <taxon>Pseudomonadati</taxon>
        <taxon>Bacteroidota</taxon>
        <taxon>Flavobacteriia</taxon>
        <taxon>Flavobacteriales</taxon>
        <taxon>Flavobacteriaceae</taxon>
        <taxon>Leeuwenhoekiella</taxon>
    </lineage>
</organism>
<dbReference type="AlphaFoldDB" id="A0A2G1VM68"/>